<organism evidence="4 5">
    <name type="scientific">Duffyella gerundensis</name>
    <dbReference type="NCBI Taxonomy" id="1619313"/>
    <lineage>
        <taxon>Bacteria</taxon>
        <taxon>Pseudomonadati</taxon>
        <taxon>Pseudomonadota</taxon>
        <taxon>Gammaproteobacteria</taxon>
        <taxon>Enterobacterales</taxon>
        <taxon>Erwiniaceae</taxon>
        <taxon>Duffyella</taxon>
    </lineage>
</organism>
<proteinExistence type="inferred from homology"/>
<dbReference type="OrthoDB" id="9775296at2"/>
<sequence>MTHTPVALVTGASSGIGEACARQLAAAGYRVYGTSRRADSQSSGTFTLLSLDVTDEQSVDAVIKEVIAREGRIDLLINNAGFGIAPAAAEESSIQQAWALFDTNFMGIVRMTCAVVPHMRRQGSGRIINIGSILGVIAMPYVALYAASKHAVEGYSEALDHELRTQGIRVSVIEPAYTKTAFDTHTIAPDRPLAEYSTVRASVTQTIRQAMNIADTPDDVAQVVVRVAQTGRPKIRYTAGKAAAQLAFLRRFAPSRVLDKGVRKNLQLDQVRKS</sequence>
<evidence type="ECO:0000313" key="4">
    <source>
        <dbReference type="EMBL" id="CUU25686.1"/>
    </source>
</evidence>
<dbReference type="EC" id="1.1.1.100" evidence="4"/>
<evidence type="ECO:0000256" key="2">
    <source>
        <dbReference type="ARBA" id="ARBA00023002"/>
    </source>
</evidence>
<gene>
    <name evidence="4" type="ORF">EM595_3455</name>
</gene>
<dbReference type="PATRIC" id="fig|1619313.3.peg.3585"/>
<reference evidence="5" key="1">
    <citation type="submission" date="2015-11" db="EMBL/GenBank/DDBJ databases">
        <authorList>
            <person name="Blom J."/>
        </authorList>
    </citation>
    <scope>NUCLEOTIDE SEQUENCE [LARGE SCALE GENOMIC DNA]</scope>
</reference>
<accession>A0A0U5LAC2</accession>
<dbReference type="RefSeq" id="WP_067434970.1">
    <property type="nucleotide sequence ID" value="NZ_LN907827.1"/>
</dbReference>
<dbReference type="Gene3D" id="3.40.50.720">
    <property type="entry name" value="NAD(P)-binding Rossmann-like Domain"/>
    <property type="match status" value="1"/>
</dbReference>
<dbReference type="EMBL" id="LN907827">
    <property type="protein sequence ID" value="CUU25686.1"/>
    <property type="molecule type" value="Genomic_DNA"/>
</dbReference>
<dbReference type="Pfam" id="PF00106">
    <property type="entry name" value="adh_short"/>
    <property type="match status" value="1"/>
</dbReference>
<dbReference type="SUPFAM" id="SSF51735">
    <property type="entry name" value="NAD(P)-binding Rossmann-fold domains"/>
    <property type="match status" value="1"/>
</dbReference>
<dbReference type="GO" id="GO:0004316">
    <property type="term" value="F:3-oxoacyl-[acyl-carrier-protein] reductase (NADPH) activity"/>
    <property type="evidence" value="ECO:0007669"/>
    <property type="project" value="UniProtKB-EC"/>
</dbReference>
<keyword evidence="2 4" id="KW-0560">Oxidoreductase</keyword>
<name>A0A0U5LAC2_9GAMM</name>
<protein>
    <submittedName>
        <fullName evidence="4">Oxidoreductase</fullName>
        <ecNumber evidence="4">1.1.1.100</ecNumber>
    </submittedName>
</protein>
<dbReference type="CDD" id="cd05374">
    <property type="entry name" value="17beta-HSD-like_SDR_c"/>
    <property type="match status" value="1"/>
</dbReference>
<dbReference type="STRING" id="1619313.EM595_3455"/>
<dbReference type="PRINTS" id="PR00081">
    <property type="entry name" value="GDHRDH"/>
</dbReference>
<dbReference type="PRINTS" id="PR00080">
    <property type="entry name" value="SDRFAMILY"/>
</dbReference>
<evidence type="ECO:0000256" key="1">
    <source>
        <dbReference type="ARBA" id="ARBA00006484"/>
    </source>
</evidence>
<comment type="similarity">
    <text evidence="1 3">Belongs to the short-chain dehydrogenases/reductases (SDR) family.</text>
</comment>
<dbReference type="Proteomes" id="UP000059419">
    <property type="component" value="Chromosome 1"/>
</dbReference>
<dbReference type="NCBIfam" id="NF004823">
    <property type="entry name" value="PRK06179.1"/>
    <property type="match status" value="1"/>
</dbReference>
<dbReference type="PANTHER" id="PTHR43976:SF16">
    <property type="entry name" value="SHORT-CHAIN DEHYDROGENASE_REDUCTASE FAMILY PROTEIN"/>
    <property type="match status" value="1"/>
</dbReference>
<evidence type="ECO:0000313" key="5">
    <source>
        <dbReference type="Proteomes" id="UP000059419"/>
    </source>
</evidence>
<dbReference type="KEGG" id="ege:EM595_3455"/>
<evidence type="ECO:0000256" key="3">
    <source>
        <dbReference type="RuleBase" id="RU000363"/>
    </source>
</evidence>
<dbReference type="InterPro" id="IPR051911">
    <property type="entry name" value="SDR_oxidoreductase"/>
</dbReference>
<dbReference type="AlphaFoldDB" id="A0A0U5LAC2"/>
<dbReference type="InterPro" id="IPR036291">
    <property type="entry name" value="NAD(P)-bd_dom_sf"/>
</dbReference>
<dbReference type="InterPro" id="IPR002347">
    <property type="entry name" value="SDR_fam"/>
</dbReference>
<dbReference type="PANTHER" id="PTHR43976">
    <property type="entry name" value="SHORT CHAIN DEHYDROGENASE"/>
    <property type="match status" value="1"/>
</dbReference>
<keyword evidence="5" id="KW-1185">Reference proteome</keyword>